<keyword evidence="1" id="KW-0378">Hydrolase</keyword>
<evidence type="ECO:0008006" key="6">
    <source>
        <dbReference type="Google" id="ProtNLM"/>
    </source>
</evidence>
<feature type="binding site" evidence="3">
    <location>
        <begin position="8"/>
        <end position="15"/>
    </location>
    <ligand>
        <name>substrate</name>
    </ligand>
</feature>
<evidence type="ECO:0000313" key="5">
    <source>
        <dbReference type="Proteomes" id="UP000230405"/>
    </source>
</evidence>
<dbReference type="Proteomes" id="UP000230405">
    <property type="component" value="Unassembled WGS sequence"/>
</dbReference>
<accession>A0A2M7VG93</accession>
<dbReference type="InterPro" id="IPR013078">
    <property type="entry name" value="His_Pase_superF_clade-1"/>
</dbReference>
<dbReference type="GO" id="GO:0005829">
    <property type="term" value="C:cytosol"/>
    <property type="evidence" value="ECO:0007669"/>
    <property type="project" value="TreeGrafter"/>
</dbReference>
<evidence type="ECO:0000256" key="3">
    <source>
        <dbReference type="PIRSR" id="PIRSR613078-2"/>
    </source>
</evidence>
<dbReference type="CDD" id="cd07067">
    <property type="entry name" value="HP_PGM_like"/>
    <property type="match status" value="1"/>
</dbReference>
<gene>
    <name evidence="4" type="ORF">COX77_00890</name>
</gene>
<dbReference type="PROSITE" id="PS00175">
    <property type="entry name" value="PG_MUTASE"/>
    <property type="match status" value="1"/>
</dbReference>
<organism evidence="4 5">
    <name type="scientific">Candidatus Komeilibacteria bacterium CG_4_10_14_0_2_um_filter_37_10</name>
    <dbReference type="NCBI Taxonomy" id="1974470"/>
    <lineage>
        <taxon>Bacteria</taxon>
        <taxon>Candidatus Komeiliibacteriota</taxon>
    </lineage>
</organism>
<dbReference type="PANTHER" id="PTHR46517">
    <property type="entry name" value="FRUCTOSE-2,6-BISPHOSPHATASE TIGAR"/>
    <property type="match status" value="1"/>
</dbReference>
<dbReference type="InterPro" id="IPR029033">
    <property type="entry name" value="His_PPase_superfam"/>
</dbReference>
<dbReference type="PIRSF" id="PIRSF000709">
    <property type="entry name" value="6PFK_2-Ptase"/>
    <property type="match status" value="1"/>
</dbReference>
<dbReference type="PANTHER" id="PTHR46517:SF1">
    <property type="entry name" value="FRUCTOSE-2,6-BISPHOSPHATASE TIGAR"/>
    <property type="match status" value="1"/>
</dbReference>
<dbReference type="Pfam" id="PF00300">
    <property type="entry name" value="His_Phos_1"/>
    <property type="match status" value="1"/>
</dbReference>
<evidence type="ECO:0000313" key="4">
    <source>
        <dbReference type="EMBL" id="PIZ99664.1"/>
    </source>
</evidence>
<name>A0A2M7VG93_9BACT</name>
<dbReference type="GO" id="GO:0045820">
    <property type="term" value="P:negative regulation of glycolytic process"/>
    <property type="evidence" value="ECO:0007669"/>
    <property type="project" value="TreeGrafter"/>
</dbReference>
<dbReference type="Gene3D" id="3.40.50.1240">
    <property type="entry name" value="Phosphoglycerate mutase-like"/>
    <property type="match status" value="1"/>
</dbReference>
<comment type="caution">
    <text evidence="4">The sequence shown here is derived from an EMBL/GenBank/DDBJ whole genome shotgun (WGS) entry which is preliminary data.</text>
</comment>
<dbReference type="GO" id="GO:0004331">
    <property type="term" value="F:fructose-2,6-bisphosphate 2-phosphatase activity"/>
    <property type="evidence" value="ECO:0007669"/>
    <property type="project" value="TreeGrafter"/>
</dbReference>
<dbReference type="AlphaFoldDB" id="A0A2M7VG93"/>
<dbReference type="GO" id="GO:0043456">
    <property type="term" value="P:regulation of pentose-phosphate shunt"/>
    <property type="evidence" value="ECO:0007669"/>
    <property type="project" value="TreeGrafter"/>
</dbReference>
<sequence length="205" mass="23332">MLKIYLARHGQDQDNANGILNGQRDEPLTDIGINQAKQLAQKISDANFKFDIIYSSPLQRAFKTAQIISDTQNLSEPIKLASLIERDFGIMTGQHTSDIEKLCAPDILKTNTITYFFSPKNAETFPQLVVRAEKFLNFIMEKHSDGSILLVTHGDFGKMIYAAYYQLDWLEILTMFHFGNSELLLLAKDSQAENSHVFNIEQFNH</sequence>
<feature type="binding site" evidence="3">
    <location>
        <position position="60"/>
    </location>
    <ligand>
        <name>substrate</name>
    </ligand>
</feature>
<proteinExistence type="predicted"/>
<dbReference type="SUPFAM" id="SSF53254">
    <property type="entry name" value="Phosphoglycerate mutase-like"/>
    <property type="match status" value="1"/>
</dbReference>
<dbReference type="SMART" id="SM00855">
    <property type="entry name" value="PGAM"/>
    <property type="match status" value="1"/>
</dbReference>
<dbReference type="EMBL" id="PFPO01000016">
    <property type="protein sequence ID" value="PIZ99664.1"/>
    <property type="molecule type" value="Genomic_DNA"/>
</dbReference>
<protein>
    <recommendedName>
        <fullName evidence="6">Histidine phosphatase family protein</fullName>
    </recommendedName>
</protein>
<feature type="active site" description="Proton donor/acceptor" evidence="2">
    <location>
        <position position="85"/>
    </location>
</feature>
<evidence type="ECO:0000256" key="1">
    <source>
        <dbReference type="ARBA" id="ARBA00022801"/>
    </source>
</evidence>
<dbReference type="InterPro" id="IPR051695">
    <property type="entry name" value="Phosphoglycerate_Mutase"/>
</dbReference>
<reference evidence="5" key="1">
    <citation type="submission" date="2017-09" db="EMBL/GenBank/DDBJ databases">
        <title>Depth-based differentiation of microbial function through sediment-hosted aquifers and enrichment of novel symbionts in the deep terrestrial subsurface.</title>
        <authorList>
            <person name="Probst A.J."/>
            <person name="Ladd B."/>
            <person name="Jarett J.K."/>
            <person name="Geller-Mcgrath D.E."/>
            <person name="Sieber C.M.K."/>
            <person name="Emerson J.B."/>
            <person name="Anantharaman K."/>
            <person name="Thomas B.C."/>
            <person name="Malmstrom R."/>
            <person name="Stieglmeier M."/>
            <person name="Klingl A."/>
            <person name="Woyke T."/>
            <person name="Ryan C.M."/>
            <person name="Banfield J.F."/>
        </authorList>
    </citation>
    <scope>NUCLEOTIDE SEQUENCE [LARGE SCALE GENOMIC DNA]</scope>
</reference>
<feature type="active site" description="Tele-phosphohistidine intermediate" evidence="2">
    <location>
        <position position="9"/>
    </location>
</feature>
<evidence type="ECO:0000256" key="2">
    <source>
        <dbReference type="PIRSR" id="PIRSR613078-1"/>
    </source>
</evidence>
<dbReference type="InterPro" id="IPR001345">
    <property type="entry name" value="PG/BPGM_mutase_AS"/>
</dbReference>